<evidence type="ECO:0000256" key="2">
    <source>
        <dbReference type="PIRSR" id="PIRSR017388-2"/>
    </source>
</evidence>
<dbReference type="EMBL" id="FOTY01000043">
    <property type="protein sequence ID" value="SFM40034.1"/>
    <property type="molecule type" value="Genomic_DNA"/>
</dbReference>
<dbReference type="OrthoDB" id="9786110at2"/>
<organism evidence="5 6">
    <name type="scientific">Salibacterium qingdaonense</name>
    <dbReference type="NCBI Taxonomy" id="266892"/>
    <lineage>
        <taxon>Bacteria</taxon>
        <taxon>Bacillati</taxon>
        <taxon>Bacillota</taxon>
        <taxon>Bacilli</taxon>
        <taxon>Bacillales</taxon>
        <taxon>Bacillaceae</taxon>
    </lineage>
</organism>
<reference evidence="5 6" key="1">
    <citation type="submission" date="2016-10" db="EMBL/GenBank/DDBJ databases">
        <authorList>
            <person name="de Groot N.N."/>
        </authorList>
    </citation>
    <scope>NUCLEOTIDE SEQUENCE [LARGE SCALE GENOMIC DNA]</scope>
    <source>
        <strain evidence="5 6">CGMCC 1.6134</strain>
    </source>
</reference>
<feature type="domain" description="Serine aminopeptidase S33" evidence="4">
    <location>
        <begin position="23"/>
        <end position="128"/>
    </location>
</feature>
<proteinExistence type="predicted"/>
<evidence type="ECO:0000256" key="1">
    <source>
        <dbReference type="PIRSR" id="PIRSR017388-1"/>
    </source>
</evidence>
<dbReference type="SUPFAM" id="SSF53474">
    <property type="entry name" value="alpha/beta-Hydrolases"/>
    <property type="match status" value="1"/>
</dbReference>
<dbReference type="Gene3D" id="3.40.50.1820">
    <property type="entry name" value="alpha/beta hydrolase"/>
    <property type="match status" value="1"/>
</dbReference>
<evidence type="ECO:0000313" key="6">
    <source>
        <dbReference type="Proteomes" id="UP000199668"/>
    </source>
</evidence>
<dbReference type="InterPro" id="IPR051044">
    <property type="entry name" value="MAG_DAG_Lipase"/>
</dbReference>
<dbReference type="RefSeq" id="WP_090928707.1">
    <property type="nucleotide sequence ID" value="NZ_FOTY01000043.1"/>
</dbReference>
<dbReference type="InterPro" id="IPR022742">
    <property type="entry name" value="Hydrolase_4"/>
</dbReference>
<accession>A0A1I4QJ26</accession>
<evidence type="ECO:0000313" key="5">
    <source>
        <dbReference type="EMBL" id="SFM40034.1"/>
    </source>
</evidence>
<protein>
    <submittedName>
        <fullName evidence="5">Carboxylesterase</fullName>
    </submittedName>
</protein>
<feature type="domain" description="Serine aminopeptidase S33" evidence="4">
    <location>
        <begin position="135"/>
        <end position="229"/>
    </location>
</feature>
<feature type="site" description="Important for substrate specificity" evidence="3">
    <location>
        <position position="146"/>
    </location>
</feature>
<dbReference type="Pfam" id="PF12146">
    <property type="entry name" value="Hydrolase_4"/>
    <property type="match status" value="2"/>
</dbReference>
<sequence length="250" mass="27861">MAERYPVMEGAEPFYFEGDDTGVLVIHGFTGSTQSMRPLGESFHEAGFTVYGPRLAGHGTHPEDLEDTSWQEWCDNVEEGFRFLKETCTDIYVAGLSMGGTLTLYLAERMPEMKGIIVINAAIEIPDADPEHLPDQRFVQTAPPDIKKEIQQEAVYEQTPVKAYGELYGLMLETRSNLMDITVPARIFVSDVDHVVPPANSEDIYHTISSENKRIIPMHDSYHTAVLDNDKEMIAIESIAFINGLTSTSG</sequence>
<keyword evidence="6" id="KW-1185">Reference proteome</keyword>
<dbReference type="PANTHER" id="PTHR11614">
    <property type="entry name" value="PHOSPHOLIPASE-RELATED"/>
    <property type="match status" value="1"/>
</dbReference>
<dbReference type="InterPro" id="IPR029058">
    <property type="entry name" value="AB_hydrolase_fold"/>
</dbReference>
<dbReference type="Proteomes" id="UP000199668">
    <property type="component" value="Unassembled WGS sequence"/>
</dbReference>
<name>A0A1I4QJ26_9BACI</name>
<feature type="active site" description="Nucleophile" evidence="1">
    <location>
        <position position="97"/>
    </location>
</feature>
<feature type="binding site" evidence="2">
    <location>
        <position position="29"/>
    </location>
    <ligand>
        <name>substrate</name>
    </ligand>
</feature>
<feature type="active site" description="Charge relay system" evidence="1">
    <location>
        <position position="193"/>
    </location>
</feature>
<dbReference type="GO" id="GO:0052689">
    <property type="term" value="F:carboxylic ester hydrolase activity"/>
    <property type="evidence" value="ECO:0007669"/>
    <property type="project" value="InterPro"/>
</dbReference>
<gene>
    <name evidence="5" type="ORF">SAMN04488054_14319</name>
</gene>
<feature type="binding site" evidence="2">
    <location>
        <position position="98"/>
    </location>
    <ligand>
        <name>substrate</name>
    </ligand>
</feature>
<evidence type="ECO:0000259" key="4">
    <source>
        <dbReference type="Pfam" id="PF12146"/>
    </source>
</evidence>
<dbReference type="InterPro" id="IPR012354">
    <property type="entry name" value="Esterase_lipase"/>
</dbReference>
<feature type="active site" description="Charge relay system" evidence="1">
    <location>
        <position position="223"/>
    </location>
</feature>
<dbReference type="AlphaFoldDB" id="A0A1I4QJ26"/>
<dbReference type="PIRSF" id="PIRSF017388">
    <property type="entry name" value="Esterase_lipase"/>
    <property type="match status" value="1"/>
</dbReference>
<dbReference type="STRING" id="266892.SAMN04488054_14319"/>
<evidence type="ECO:0000256" key="3">
    <source>
        <dbReference type="PIRSR" id="PIRSR017388-3"/>
    </source>
</evidence>